<keyword evidence="1" id="KW-0472">Membrane</keyword>
<keyword evidence="1" id="KW-0812">Transmembrane</keyword>
<feature type="transmembrane region" description="Helical" evidence="1">
    <location>
        <begin position="6"/>
        <end position="26"/>
    </location>
</feature>
<sequence length="51" mass="5797">MMILYILGIVCVYTGLMVWILAKLGLPSAQSVLEVLKVQKKNRMIQRSPSY</sequence>
<dbReference type="Proteomes" id="UP001221597">
    <property type="component" value="Chromosome"/>
</dbReference>
<name>A0ABY8ISX7_9BACI</name>
<accession>A0ABY8ISX7</accession>
<reference evidence="2 3" key="1">
    <citation type="submission" date="2023-04" db="EMBL/GenBank/DDBJ databases">
        <title>Genome sequence of Halobacillus naozhouensis KACC 21980.</title>
        <authorList>
            <person name="Kim S."/>
            <person name="Heo J."/>
            <person name="Kwon S.-W."/>
        </authorList>
    </citation>
    <scope>NUCLEOTIDE SEQUENCE [LARGE SCALE GENOMIC DNA]</scope>
    <source>
        <strain evidence="2 3">KCTC 13234</strain>
    </source>
</reference>
<keyword evidence="1" id="KW-1133">Transmembrane helix</keyword>
<evidence type="ECO:0000313" key="2">
    <source>
        <dbReference type="EMBL" id="WFT73053.1"/>
    </source>
</evidence>
<evidence type="ECO:0000256" key="1">
    <source>
        <dbReference type="SAM" id="Phobius"/>
    </source>
</evidence>
<keyword evidence="3" id="KW-1185">Reference proteome</keyword>
<evidence type="ECO:0000313" key="3">
    <source>
        <dbReference type="Proteomes" id="UP001221597"/>
    </source>
</evidence>
<proteinExistence type="predicted"/>
<organism evidence="2 3">
    <name type="scientific">Halobacillus naozhouensis</name>
    <dbReference type="NCBI Taxonomy" id="554880"/>
    <lineage>
        <taxon>Bacteria</taxon>
        <taxon>Bacillati</taxon>
        <taxon>Bacillota</taxon>
        <taxon>Bacilli</taxon>
        <taxon>Bacillales</taxon>
        <taxon>Bacillaceae</taxon>
        <taxon>Halobacillus</taxon>
    </lineage>
</organism>
<protein>
    <submittedName>
        <fullName evidence="2">Uncharacterized protein</fullName>
    </submittedName>
</protein>
<dbReference type="EMBL" id="CP121671">
    <property type="protein sequence ID" value="WFT73053.1"/>
    <property type="molecule type" value="Genomic_DNA"/>
</dbReference>
<dbReference type="RefSeq" id="WP_283075081.1">
    <property type="nucleotide sequence ID" value="NZ_CP121671.1"/>
</dbReference>
<gene>
    <name evidence="2" type="ORF">P9989_11595</name>
</gene>